<protein>
    <submittedName>
        <fullName evidence="1">Uncharacterized protein</fullName>
    </submittedName>
</protein>
<evidence type="ECO:0000313" key="1">
    <source>
        <dbReference type="EMBL" id="KAK3249261.1"/>
    </source>
</evidence>
<name>A0AAE0F243_9CHLO</name>
<accession>A0AAE0F243</accession>
<dbReference type="EMBL" id="LGRX02027492">
    <property type="protein sequence ID" value="KAK3249261.1"/>
    <property type="molecule type" value="Genomic_DNA"/>
</dbReference>
<dbReference type="AlphaFoldDB" id="A0AAE0F243"/>
<keyword evidence="2" id="KW-1185">Reference proteome</keyword>
<sequence length="107" mass="12062">MRVRSGVKIGDSGGWSPLDVWLAVEEELRWKLLWVSKVTTLYRCDGGWFMCMRRMVVDGGNIFSGCCWQDTKLPGTWDWVWKQGSAGSRKDSDILETVIDGSSAGKK</sequence>
<evidence type="ECO:0000313" key="2">
    <source>
        <dbReference type="Proteomes" id="UP001190700"/>
    </source>
</evidence>
<reference evidence="1 2" key="1">
    <citation type="journal article" date="2015" name="Genome Biol. Evol.">
        <title>Comparative Genomics of a Bacterivorous Green Alga Reveals Evolutionary Causalities and Consequences of Phago-Mixotrophic Mode of Nutrition.</title>
        <authorList>
            <person name="Burns J.A."/>
            <person name="Paasch A."/>
            <person name="Narechania A."/>
            <person name="Kim E."/>
        </authorList>
    </citation>
    <scope>NUCLEOTIDE SEQUENCE [LARGE SCALE GENOMIC DNA]</scope>
    <source>
        <strain evidence="1 2">PLY_AMNH</strain>
    </source>
</reference>
<organism evidence="1 2">
    <name type="scientific">Cymbomonas tetramitiformis</name>
    <dbReference type="NCBI Taxonomy" id="36881"/>
    <lineage>
        <taxon>Eukaryota</taxon>
        <taxon>Viridiplantae</taxon>
        <taxon>Chlorophyta</taxon>
        <taxon>Pyramimonadophyceae</taxon>
        <taxon>Pyramimonadales</taxon>
        <taxon>Pyramimonadaceae</taxon>
        <taxon>Cymbomonas</taxon>
    </lineage>
</organism>
<proteinExistence type="predicted"/>
<dbReference type="Proteomes" id="UP001190700">
    <property type="component" value="Unassembled WGS sequence"/>
</dbReference>
<comment type="caution">
    <text evidence="1">The sequence shown here is derived from an EMBL/GenBank/DDBJ whole genome shotgun (WGS) entry which is preliminary data.</text>
</comment>
<gene>
    <name evidence="1" type="ORF">CYMTET_41304</name>
</gene>